<dbReference type="InterPro" id="IPR021109">
    <property type="entry name" value="Peptidase_aspartic_dom_sf"/>
</dbReference>
<dbReference type="InterPro" id="IPR018061">
    <property type="entry name" value="Retropepsins"/>
</dbReference>
<protein>
    <recommendedName>
        <fullName evidence="2">Macro domain-containing protein</fullName>
    </recommendedName>
</protein>
<dbReference type="InterPro" id="IPR005162">
    <property type="entry name" value="Retrotrans_gag_dom"/>
</dbReference>
<feature type="domain" description="Macro" evidence="2">
    <location>
        <begin position="636"/>
        <end position="802"/>
    </location>
</feature>
<dbReference type="OrthoDB" id="6622160at2759"/>
<dbReference type="SMART" id="SM00343">
    <property type="entry name" value="ZnF_C2HC"/>
    <property type="match status" value="4"/>
</dbReference>
<dbReference type="PANTHER" id="PTHR12521">
    <property type="entry name" value="PROTEIN C6ORF130"/>
    <property type="match status" value="1"/>
</dbReference>
<dbReference type="InterPro" id="IPR002589">
    <property type="entry name" value="Macro_dom"/>
</dbReference>
<dbReference type="PANTHER" id="PTHR12521:SF0">
    <property type="entry name" value="ADP-RIBOSE GLYCOHYDROLASE OARD1"/>
    <property type="match status" value="1"/>
</dbReference>
<dbReference type="GO" id="GO:0003676">
    <property type="term" value="F:nucleic acid binding"/>
    <property type="evidence" value="ECO:0007669"/>
    <property type="project" value="InterPro"/>
</dbReference>
<gene>
    <name evidence="3" type="ORF">AGLY_017689</name>
</gene>
<proteinExistence type="predicted"/>
<keyword evidence="1" id="KW-0378">Hydrolase</keyword>
<dbReference type="InterPro" id="IPR043472">
    <property type="entry name" value="Macro_dom-like"/>
</dbReference>
<dbReference type="InterPro" id="IPR050892">
    <property type="entry name" value="ADP-ribose_metab_enzymes"/>
</dbReference>
<dbReference type="Gene3D" id="2.40.70.10">
    <property type="entry name" value="Acid Proteases"/>
    <property type="match status" value="1"/>
</dbReference>
<dbReference type="CDD" id="cd00303">
    <property type="entry name" value="retropepsin_like"/>
    <property type="match status" value="1"/>
</dbReference>
<evidence type="ECO:0000256" key="1">
    <source>
        <dbReference type="ARBA" id="ARBA00022801"/>
    </source>
</evidence>
<accession>A0A6G0SUD9</accession>
<organism evidence="3 4">
    <name type="scientific">Aphis glycines</name>
    <name type="common">Soybean aphid</name>
    <dbReference type="NCBI Taxonomy" id="307491"/>
    <lineage>
        <taxon>Eukaryota</taxon>
        <taxon>Metazoa</taxon>
        <taxon>Ecdysozoa</taxon>
        <taxon>Arthropoda</taxon>
        <taxon>Hexapoda</taxon>
        <taxon>Insecta</taxon>
        <taxon>Pterygota</taxon>
        <taxon>Neoptera</taxon>
        <taxon>Paraneoptera</taxon>
        <taxon>Hemiptera</taxon>
        <taxon>Sternorrhyncha</taxon>
        <taxon>Aphidomorpha</taxon>
        <taxon>Aphidoidea</taxon>
        <taxon>Aphididae</taxon>
        <taxon>Aphidini</taxon>
        <taxon>Aphis</taxon>
        <taxon>Aphis</taxon>
    </lineage>
</organism>
<dbReference type="Pfam" id="PF03732">
    <property type="entry name" value="Retrotrans_gag"/>
    <property type="match status" value="1"/>
</dbReference>
<dbReference type="PROSITE" id="PS51154">
    <property type="entry name" value="MACRO"/>
    <property type="match status" value="1"/>
</dbReference>
<dbReference type="EMBL" id="VYZN01001862">
    <property type="protein sequence ID" value="KAE9521882.1"/>
    <property type="molecule type" value="Genomic_DNA"/>
</dbReference>
<dbReference type="AlphaFoldDB" id="A0A6G0SUD9"/>
<dbReference type="SUPFAM" id="SSF50630">
    <property type="entry name" value="Acid proteases"/>
    <property type="match status" value="1"/>
</dbReference>
<dbReference type="InterPro" id="IPR001878">
    <property type="entry name" value="Znf_CCHC"/>
</dbReference>
<evidence type="ECO:0000313" key="4">
    <source>
        <dbReference type="Proteomes" id="UP000475862"/>
    </source>
</evidence>
<dbReference type="Pfam" id="PF00077">
    <property type="entry name" value="RVP"/>
    <property type="match status" value="1"/>
</dbReference>
<dbReference type="GO" id="GO:0140291">
    <property type="term" value="P:peptidyl-glutamate ADP-deribosylation"/>
    <property type="evidence" value="ECO:0007669"/>
    <property type="project" value="TreeGrafter"/>
</dbReference>
<dbReference type="GO" id="GO:0016787">
    <property type="term" value="F:hydrolase activity"/>
    <property type="evidence" value="ECO:0007669"/>
    <property type="project" value="UniProtKB-KW"/>
</dbReference>
<dbReference type="Gene3D" id="4.10.60.10">
    <property type="entry name" value="Zinc finger, CCHC-type"/>
    <property type="match status" value="1"/>
</dbReference>
<evidence type="ECO:0000259" key="2">
    <source>
        <dbReference type="PROSITE" id="PS51154"/>
    </source>
</evidence>
<comment type="caution">
    <text evidence="3">The sequence shown here is derived from an EMBL/GenBank/DDBJ whole genome shotgun (WGS) entry which is preliminary data.</text>
</comment>
<dbReference type="Proteomes" id="UP000475862">
    <property type="component" value="Unassembled WGS sequence"/>
</dbReference>
<sequence length="813" mass="94482">MFQNTSQPCLCNGTLLAVKKLMNNVIKATILKGKYTGEDVLIPNDMTFDFKRHLIEKMLLTAIVIELCTYLYHSWPTNTDLITIKTREPELFHTLTLRDIALYYALVLTDYHINMPLKFVDYQKYVMINEKFQFISIFLEGTALTFYDNILDTFKNIQWSDFEKKFRLEFEPIFQIDMLRLILEKRKQLPDEQSVSYINEVESLCRRIDKHISQGEIVRNIIKGLKPDILRCIGILENKTLDELKRNIQIIKNKTQKINTIDIIKDNEINKLRDEIENLKKTVEQLISYQRNNNNQQEIFFNNIHECTKNNSTLRYNNDNDTNNDYNINYKNNNSAHTIQCLICSKNNHTVHECYFKNKSYITCQLCNKFGHSAINCRSTNNEYKTPNSELNTTDNYSPIITTSQKQIINKINYTPNAPNIETRFHYQPYNYSNFIIQKKQCSICLKNNHSEDKCYFKDKPRLVCQICNKFGHLANNCSLYVNKTKKVKDQLNPVVSIKTFTEGDIIQKTNKIDSISNTLHINAMFNDKLTPITIDTGANICCIRQELLTNEYTIMPSAMQLLGADNKPISAIGITKIKININNKNFDVDIHVVKNLSSLIILGNDFLIKNNALIDFKNNNIILNNNINTQLKINNTNTLYCTNNTNNIKELKGSIFNCPDNFAIAHCISADLKINKGITNLICKVYGDTSPQLALQELNVGNTIPINNNNKTIFHLITKQLYYHEPKYEDLKASVHNLKLEAIRLNILKIAIPTLISGPHEFSWSIIKQLIYSEFENTNIEIYIYHKDEENITQNWKSKEYTEIINNIHTFF</sequence>
<keyword evidence="4" id="KW-1185">Reference proteome</keyword>
<dbReference type="InterPro" id="IPR036875">
    <property type="entry name" value="Znf_CCHC_sf"/>
</dbReference>
<dbReference type="SUPFAM" id="SSF57756">
    <property type="entry name" value="Retrovirus zinc finger-like domains"/>
    <property type="match status" value="2"/>
</dbReference>
<dbReference type="Gene3D" id="3.40.220.10">
    <property type="entry name" value="Leucine Aminopeptidase, subunit E, domain 1"/>
    <property type="match status" value="1"/>
</dbReference>
<name>A0A6G0SUD9_APHGL</name>
<evidence type="ECO:0000313" key="3">
    <source>
        <dbReference type="EMBL" id="KAE9521882.1"/>
    </source>
</evidence>
<dbReference type="GO" id="GO:0008270">
    <property type="term" value="F:zinc ion binding"/>
    <property type="evidence" value="ECO:0007669"/>
    <property type="project" value="InterPro"/>
</dbReference>
<reference evidence="3 4" key="1">
    <citation type="submission" date="2019-08" db="EMBL/GenBank/DDBJ databases">
        <title>The genome of the soybean aphid Biotype 1, its phylome, world population structure and adaptation to the North American continent.</title>
        <authorList>
            <person name="Giordano R."/>
            <person name="Donthu R.K."/>
            <person name="Hernandez A.G."/>
            <person name="Wright C.L."/>
            <person name="Zimin A.V."/>
        </authorList>
    </citation>
    <scope>NUCLEOTIDE SEQUENCE [LARGE SCALE GENOMIC DNA]</scope>
    <source>
        <tissue evidence="3">Whole aphids</tissue>
    </source>
</reference>
<dbReference type="SUPFAM" id="SSF52949">
    <property type="entry name" value="Macro domain-like"/>
    <property type="match status" value="1"/>
</dbReference>